<keyword evidence="3" id="KW-1185">Reference proteome</keyword>
<evidence type="ECO:0000313" key="2">
    <source>
        <dbReference type="EMBL" id="KAH7947216.1"/>
    </source>
</evidence>
<organism evidence="2 3">
    <name type="scientific">Rhipicephalus sanguineus</name>
    <name type="common">Brown dog tick</name>
    <name type="synonym">Ixodes sanguineus</name>
    <dbReference type="NCBI Taxonomy" id="34632"/>
    <lineage>
        <taxon>Eukaryota</taxon>
        <taxon>Metazoa</taxon>
        <taxon>Ecdysozoa</taxon>
        <taxon>Arthropoda</taxon>
        <taxon>Chelicerata</taxon>
        <taxon>Arachnida</taxon>
        <taxon>Acari</taxon>
        <taxon>Parasitiformes</taxon>
        <taxon>Ixodida</taxon>
        <taxon>Ixodoidea</taxon>
        <taxon>Ixodidae</taxon>
        <taxon>Rhipicephalinae</taxon>
        <taxon>Rhipicephalus</taxon>
        <taxon>Rhipicephalus</taxon>
    </lineage>
</organism>
<sequence>MCVAACASAPAGGTATAGERQPMPSPEHNDGGQPRRAVVDVSESSPSTKSSEAGKIAASSPVPNGVSCDGDKCVDGAVGDECVKCRAQLHDRQLDSWRRSMSRFGVDLRRLLIHIEKVRADVNGN</sequence>
<gene>
    <name evidence="2" type="ORF">HPB52_008482</name>
</gene>
<comment type="caution">
    <text evidence="2">The sequence shown here is derived from an EMBL/GenBank/DDBJ whole genome shotgun (WGS) entry which is preliminary data.</text>
</comment>
<evidence type="ECO:0000256" key="1">
    <source>
        <dbReference type="SAM" id="MobiDB-lite"/>
    </source>
</evidence>
<dbReference type="AlphaFoldDB" id="A0A9D4PNT6"/>
<name>A0A9D4PNT6_RHISA</name>
<evidence type="ECO:0000313" key="3">
    <source>
        <dbReference type="Proteomes" id="UP000821837"/>
    </source>
</evidence>
<dbReference type="EMBL" id="JABSTV010001252">
    <property type="protein sequence ID" value="KAH7947216.1"/>
    <property type="molecule type" value="Genomic_DNA"/>
</dbReference>
<dbReference type="Proteomes" id="UP000821837">
    <property type="component" value="Chromosome 6"/>
</dbReference>
<proteinExistence type="predicted"/>
<accession>A0A9D4PNT6</accession>
<protein>
    <submittedName>
        <fullName evidence="2">Uncharacterized protein</fullName>
    </submittedName>
</protein>
<reference evidence="2" key="2">
    <citation type="submission" date="2021-09" db="EMBL/GenBank/DDBJ databases">
        <authorList>
            <person name="Jia N."/>
            <person name="Wang J."/>
            <person name="Shi W."/>
            <person name="Du L."/>
            <person name="Sun Y."/>
            <person name="Zhan W."/>
            <person name="Jiang J."/>
            <person name="Wang Q."/>
            <person name="Zhang B."/>
            <person name="Ji P."/>
            <person name="Sakyi L.B."/>
            <person name="Cui X."/>
            <person name="Yuan T."/>
            <person name="Jiang B."/>
            <person name="Yang W."/>
            <person name="Lam T.T.-Y."/>
            <person name="Chang Q."/>
            <person name="Ding S."/>
            <person name="Wang X."/>
            <person name="Zhu J."/>
            <person name="Ruan X."/>
            <person name="Zhao L."/>
            <person name="Wei J."/>
            <person name="Que T."/>
            <person name="Du C."/>
            <person name="Cheng J."/>
            <person name="Dai P."/>
            <person name="Han X."/>
            <person name="Huang E."/>
            <person name="Gao Y."/>
            <person name="Liu J."/>
            <person name="Shao H."/>
            <person name="Ye R."/>
            <person name="Li L."/>
            <person name="Wei W."/>
            <person name="Wang X."/>
            <person name="Wang C."/>
            <person name="Huo Q."/>
            <person name="Li W."/>
            <person name="Guo W."/>
            <person name="Chen H."/>
            <person name="Chen S."/>
            <person name="Zhou L."/>
            <person name="Zhou L."/>
            <person name="Ni X."/>
            <person name="Tian J."/>
            <person name="Zhou Y."/>
            <person name="Sheng Y."/>
            <person name="Liu T."/>
            <person name="Pan Y."/>
            <person name="Xia L."/>
            <person name="Li J."/>
            <person name="Zhao F."/>
            <person name="Cao W."/>
        </authorList>
    </citation>
    <scope>NUCLEOTIDE SEQUENCE</scope>
    <source>
        <strain evidence="2">Rsan-2018</strain>
        <tissue evidence="2">Larvae</tissue>
    </source>
</reference>
<feature type="compositionally biased region" description="Low complexity" evidence="1">
    <location>
        <begin position="1"/>
        <end position="18"/>
    </location>
</feature>
<reference evidence="2" key="1">
    <citation type="journal article" date="2020" name="Cell">
        <title>Large-Scale Comparative Analyses of Tick Genomes Elucidate Their Genetic Diversity and Vector Capacities.</title>
        <authorList>
            <consortium name="Tick Genome and Microbiome Consortium (TIGMIC)"/>
            <person name="Jia N."/>
            <person name="Wang J."/>
            <person name="Shi W."/>
            <person name="Du L."/>
            <person name="Sun Y."/>
            <person name="Zhan W."/>
            <person name="Jiang J.F."/>
            <person name="Wang Q."/>
            <person name="Zhang B."/>
            <person name="Ji P."/>
            <person name="Bell-Sakyi L."/>
            <person name="Cui X.M."/>
            <person name="Yuan T.T."/>
            <person name="Jiang B.G."/>
            <person name="Yang W.F."/>
            <person name="Lam T.T."/>
            <person name="Chang Q.C."/>
            <person name="Ding S.J."/>
            <person name="Wang X.J."/>
            <person name="Zhu J.G."/>
            <person name="Ruan X.D."/>
            <person name="Zhao L."/>
            <person name="Wei J.T."/>
            <person name="Ye R.Z."/>
            <person name="Que T.C."/>
            <person name="Du C.H."/>
            <person name="Zhou Y.H."/>
            <person name="Cheng J.X."/>
            <person name="Dai P.F."/>
            <person name="Guo W.B."/>
            <person name="Han X.H."/>
            <person name="Huang E.J."/>
            <person name="Li L.F."/>
            <person name="Wei W."/>
            <person name="Gao Y.C."/>
            <person name="Liu J.Z."/>
            <person name="Shao H.Z."/>
            <person name="Wang X."/>
            <person name="Wang C.C."/>
            <person name="Yang T.C."/>
            <person name="Huo Q.B."/>
            <person name="Li W."/>
            <person name="Chen H.Y."/>
            <person name="Chen S.E."/>
            <person name="Zhou L.G."/>
            <person name="Ni X.B."/>
            <person name="Tian J.H."/>
            <person name="Sheng Y."/>
            <person name="Liu T."/>
            <person name="Pan Y.S."/>
            <person name="Xia L.Y."/>
            <person name="Li J."/>
            <person name="Zhao F."/>
            <person name="Cao W.C."/>
        </authorList>
    </citation>
    <scope>NUCLEOTIDE SEQUENCE</scope>
    <source>
        <strain evidence="2">Rsan-2018</strain>
    </source>
</reference>
<feature type="compositionally biased region" description="Low complexity" evidence="1">
    <location>
        <begin position="42"/>
        <end position="51"/>
    </location>
</feature>
<feature type="region of interest" description="Disordered" evidence="1">
    <location>
        <begin position="1"/>
        <end position="67"/>
    </location>
</feature>